<dbReference type="GO" id="GO:0008270">
    <property type="term" value="F:zinc ion binding"/>
    <property type="evidence" value="ECO:0007669"/>
    <property type="project" value="UniProtKB-KW"/>
</dbReference>
<feature type="domain" description="Zinc finger ZPR1-type" evidence="5">
    <location>
        <begin position="277"/>
        <end position="436"/>
    </location>
</feature>
<comment type="caution">
    <text evidence="6">The sequence shown here is derived from an EMBL/GenBank/DDBJ whole genome shotgun (WGS) entry which is preliminary data.</text>
</comment>
<protein>
    <submittedName>
        <fullName evidence="6">ZPR1 zinc-finger protein</fullName>
    </submittedName>
</protein>
<dbReference type="Pfam" id="PF22794">
    <property type="entry name" value="jr-ZPR1"/>
    <property type="match status" value="2"/>
</dbReference>
<dbReference type="NCBIfam" id="TIGR00310">
    <property type="entry name" value="ZPR1_znf"/>
    <property type="match status" value="2"/>
</dbReference>
<dbReference type="GeneID" id="22914110"/>
<dbReference type="RefSeq" id="XP_011131689.1">
    <property type="nucleotide sequence ID" value="XM_011133387.1"/>
</dbReference>
<dbReference type="InterPro" id="IPR040141">
    <property type="entry name" value="ZPR1"/>
</dbReference>
<proteinExistence type="inferred from homology"/>
<gene>
    <name evidence="6" type="ORF">GNI_115660</name>
</gene>
<dbReference type="InterPro" id="IPR001646">
    <property type="entry name" value="5peptide_repeat"/>
</dbReference>
<dbReference type="eggNOG" id="KOG2703">
    <property type="taxonomic scope" value="Eukaryota"/>
</dbReference>
<evidence type="ECO:0000313" key="6">
    <source>
        <dbReference type="EMBL" id="EZG55238.1"/>
    </source>
</evidence>
<dbReference type="InterPro" id="IPR042452">
    <property type="entry name" value="ZPR1_Znf1/2"/>
</dbReference>
<dbReference type="Gene3D" id="2.160.20.80">
    <property type="entry name" value="E3 ubiquitin-protein ligase SopA"/>
    <property type="match status" value="1"/>
</dbReference>
<dbReference type="GO" id="GO:0005634">
    <property type="term" value="C:nucleus"/>
    <property type="evidence" value="ECO:0007669"/>
    <property type="project" value="TreeGrafter"/>
</dbReference>
<dbReference type="SUPFAM" id="SSF141571">
    <property type="entry name" value="Pentapeptide repeat-like"/>
    <property type="match status" value="1"/>
</dbReference>
<evidence type="ECO:0000256" key="3">
    <source>
        <dbReference type="ARBA" id="ARBA00022771"/>
    </source>
</evidence>
<name>A0A023B2V3_GRENI</name>
<dbReference type="OrthoDB" id="308464at2759"/>
<dbReference type="EMBL" id="AFNH02000860">
    <property type="protein sequence ID" value="EZG55238.1"/>
    <property type="molecule type" value="Genomic_DNA"/>
</dbReference>
<keyword evidence="4" id="KW-0862">Zinc</keyword>
<dbReference type="OMA" id="KCTFDQN"/>
<organism evidence="6 7">
    <name type="scientific">Gregarina niphandrodes</name>
    <name type="common">Septate eugregarine</name>
    <dbReference type="NCBI Taxonomy" id="110365"/>
    <lineage>
        <taxon>Eukaryota</taxon>
        <taxon>Sar</taxon>
        <taxon>Alveolata</taxon>
        <taxon>Apicomplexa</taxon>
        <taxon>Conoidasida</taxon>
        <taxon>Gregarinasina</taxon>
        <taxon>Eugregarinorida</taxon>
        <taxon>Gregarinidae</taxon>
        <taxon>Gregarina</taxon>
    </lineage>
</organism>
<evidence type="ECO:0000313" key="7">
    <source>
        <dbReference type="Proteomes" id="UP000019763"/>
    </source>
</evidence>
<evidence type="ECO:0000256" key="2">
    <source>
        <dbReference type="ARBA" id="ARBA00022723"/>
    </source>
</evidence>
<dbReference type="InterPro" id="IPR004457">
    <property type="entry name" value="Znf_ZPR1"/>
</dbReference>
<dbReference type="InterPro" id="IPR042451">
    <property type="entry name" value="ZPR1_A/B_dom"/>
</dbReference>
<dbReference type="Gene3D" id="2.60.120.1040">
    <property type="entry name" value="ZPR1, A/B domain"/>
    <property type="match status" value="2"/>
</dbReference>
<keyword evidence="7" id="KW-1185">Reference proteome</keyword>
<dbReference type="AlphaFoldDB" id="A0A023B2V3"/>
<accession>A0A023B2V3</accession>
<dbReference type="Gene3D" id="2.20.25.420">
    <property type="entry name" value="ZPR1, zinc finger domain"/>
    <property type="match status" value="2"/>
</dbReference>
<dbReference type="VEuPathDB" id="CryptoDB:GNI_115660"/>
<feature type="domain" description="Zinc finger ZPR1-type" evidence="5">
    <location>
        <begin position="17"/>
        <end position="175"/>
    </location>
</feature>
<dbReference type="PANTHER" id="PTHR10876">
    <property type="entry name" value="ZINC FINGER PROTEIN ZPR1"/>
    <property type="match status" value="1"/>
</dbReference>
<evidence type="ECO:0000256" key="1">
    <source>
        <dbReference type="ARBA" id="ARBA00008354"/>
    </source>
</evidence>
<dbReference type="PANTHER" id="PTHR10876:SF0">
    <property type="entry name" value="ZINC FINGER PROTEIN ZPR1"/>
    <property type="match status" value="1"/>
</dbReference>
<keyword evidence="3 6" id="KW-0863">Zinc-finger</keyword>
<dbReference type="InterPro" id="IPR056180">
    <property type="entry name" value="ZPR1_jr_dom"/>
</dbReference>
<dbReference type="SMART" id="SM00709">
    <property type="entry name" value="Zpr1"/>
    <property type="match status" value="2"/>
</dbReference>
<sequence>MEQSSDDPLNNLTTVESLCIQCQENGVTKLLPHHIPYFRTILISSFHCDKCGYQNNKVEPISEIQVAGERISLDVITIDDLDRQVVKSQFARIMIPELQLEAPPANGVSSTLQGLLSQTAEELRSTAEDLPELKEQLLAFVTRLESRMQEAEAGVLNNPFTIIIDDPSGNSFVENPLAPKKDAQLRIERYRRTQEQLHQMGYYEEQGEEELKGAELKDAELKGAELKDAELKDAELKDAELKGADLPEALQSRDVASWDLSRPLNDVDDLKNVTFIFPCSHCGKDGNQNMCQIDVPGFRSCLVMAFVCDFCGTRSTEVKPTGRYGDKGKIWTLVIESEQDLNRDVLKSDTAALRFPELELELDYGTLGGVFTTVEGLLIKIADEINEKMFHGDAQLSQRKTKIEHLINRLREAAEAKNLPMVMILDDVADLSHIGRRGDDLLFLTHQAHPTDKQTEQASTSKMTPLNLLKDSQLSFQLYERTDEQNDDLGLKDMKTEDY</sequence>
<reference evidence="6" key="1">
    <citation type="submission" date="2013-12" db="EMBL/GenBank/DDBJ databases">
        <authorList>
            <person name="Omoto C.K."/>
            <person name="Sibley D."/>
            <person name="Venepally P."/>
            <person name="Hadjithomas M."/>
            <person name="Karamycheva S."/>
            <person name="Brunk B."/>
            <person name="Roos D."/>
            <person name="Caler E."/>
            <person name="Lorenzi H."/>
        </authorList>
    </citation>
    <scope>NUCLEOTIDE SEQUENCE</scope>
</reference>
<dbReference type="Pfam" id="PF03367">
    <property type="entry name" value="Zn_ribbon_ZPR1"/>
    <property type="match status" value="2"/>
</dbReference>
<evidence type="ECO:0000259" key="5">
    <source>
        <dbReference type="SMART" id="SM00709"/>
    </source>
</evidence>
<comment type="similarity">
    <text evidence="1">Belongs to the ZPR1 family.</text>
</comment>
<dbReference type="Pfam" id="PF00805">
    <property type="entry name" value="Pentapeptide"/>
    <property type="match status" value="1"/>
</dbReference>
<evidence type="ECO:0000256" key="4">
    <source>
        <dbReference type="ARBA" id="ARBA00022833"/>
    </source>
</evidence>
<dbReference type="FunFam" id="2.20.25.420:FF:000001">
    <property type="entry name" value="Zinc finger protein ZPR1"/>
    <property type="match status" value="1"/>
</dbReference>
<keyword evidence="2" id="KW-0479">Metal-binding</keyword>
<dbReference type="Proteomes" id="UP000019763">
    <property type="component" value="Unassembled WGS sequence"/>
</dbReference>